<accession>A0A3P6BE73</accession>
<sequence>MGDRDQEKNMENPDTVQKVCLADHNQTAILDTGRLCGCSNSTLDWAVGLNG</sequence>
<proteinExistence type="predicted"/>
<reference evidence="1" key="1">
    <citation type="submission" date="2018-11" db="EMBL/GenBank/DDBJ databases">
        <authorList>
            <consortium name="Genoscope - CEA"/>
            <person name="William W."/>
        </authorList>
    </citation>
    <scope>NUCLEOTIDE SEQUENCE</scope>
</reference>
<organism evidence="1">
    <name type="scientific">Brassica oleracea</name>
    <name type="common">Wild cabbage</name>
    <dbReference type="NCBI Taxonomy" id="3712"/>
    <lineage>
        <taxon>Eukaryota</taxon>
        <taxon>Viridiplantae</taxon>
        <taxon>Streptophyta</taxon>
        <taxon>Embryophyta</taxon>
        <taxon>Tracheophyta</taxon>
        <taxon>Spermatophyta</taxon>
        <taxon>Magnoliopsida</taxon>
        <taxon>eudicotyledons</taxon>
        <taxon>Gunneridae</taxon>
        <taxon>Pentapetalae</taxon>
        <taxon>rosids</taxon>
        <taxon>malvids</taxon>
        <taxon>Brassicales</taxon>
        <taxon>Brassicaceae</taxon>
        <taxon>Brassiceae</taxon>
        <taxon>Brassica</taxon>
    </lineage>
</organism>
<gene>
    <name evidence="1" type="ORF">BOLC3T18163H</name>
</gene>
<protein>
    <submittedName>
        <fullName evidence="1">Uncharacterized protein</fullName>
    </submittedName>
</protein>
<name>A0A3P6BE73_BRAOL</name>
<dbReference type="AlphaFoldDB" id="A0A3P6BE73"/>
<evidence type="ECO:0000313" key="1">
    <source>
        <dbReference type="EMBL" id="VDC94821.1"/>
    </source>
</evidence>
<dbReference type="EMBL" id="LR031872">
    <property type="protein sequence ID" value="VDC94821.1"/>
    <property type="molecule type" value="Genomic_DNA"/>
</dbReference>